<dbReference type="Gene3D" id="3.90.70.10">
    <property type="entry name" value="Cysteine proteinases"/>
    <property type="match status" value="1"/>
</dbReference>
<evidence type="ECO:0000259" key="2">
    <source>
        <dbReference type="Pfam" id="PF13529"/>
    </source>
</evidence>
<keyword evidence="1" id="KW-0732">Signal</keyword>
<name>A0A2J6NN82_9LACO</name>
<dbReference type="EMBL" id="PNFV01000004">
    <property type="protein sequence ID" value="PMB82787.1"/>
    <property type="molecule type" value="Genomic_DNA"/>
</dbReference>
<feature type="domain" description="Peptidase C39-like" evidence="2">
    <location>
        <begin position="341"/>
        <end position="483"/>
    </location>
</feature>
<dbReference type="Proteomes" id="UP000239920">
    <property type="component" value="Unassembled WGS sequence"/>
</dbReference>
<proteinExistence type="predicted"/>
<dbReference type="InterPro" id="IPR039564">
    <property type="entry name" value="Peptidase_C39-like"/>
</dbReference>
<evidence type="ECO:0000313" key="4">
    <source>
        <dbReference type="Proteomes" id="UP000239920"/>
    </source>
</evidence>
<reference evidence="3 4" key="1">
    <citation type="submission" date="2017-09" db="EMBL/GenBank/DDBJ databases">
        <title>Bacterial strain isolated from the female urinary microbiota.</title>
        <authorList>
            <person name="Thomas-White K."/>
            <person name="Kumar N."/>
            <person name="Forster S."/>
            <person name="Putonti C."/>
            <person name="Lawley T."/>
            <person name="Wolfe A.J."/>
        </authorList>
    </citation>
    <scope>NUCLEOTIDE SEQUENCE [LARGE SCALE GENOMIC DNA]</scope>
    <source>
        <strain evidence="3 4">UMB0683</strain>
    </source>
</reference>
<evidence type="ECO:0000313" key="3">
    <source>
        <dbReference type="EMBL" id="PMB82787.1"/>
    </source>
</evidence>
<dbReference type="AlphaFoldDB" id="A0A2J6NN82"/>
<comment type="caution">
    <text evidence="3">The sequence shown here is derived from an EMBL/GenBank/DDBJ whole genome shotgun (WGS) entry which is preliminary data.</text>
</comment>
<sequence>MKQQNYSCLLYSKRILLVAAAALTATIGTFTVTSSVNADDQVPVVAVQQATASSAMQDVNAGSSISNVKNDSQSQDIQVTAQQSVAGANNKSVKSSAPTTKGLVQNPVSHKWSYYNDAGQKVVGTGNTAGTLAYRNVNGKTYAFNNKGEAYTGFLNGWNNLYYFGNDGARYTNQWYYNWGHYYYFGSDGVRLTNQFLNSKQVPTNDGRGGISNTSRNHVYYFNSKTGTMARNQFYNNWGNTYYFGNNGARYTNQFYNNWGNTYYFGKEGIRYTNQFYTNWGNVYYFGNDGARYTNRWYSNWGHRYFFGNGGVRATNTYFNALGAGGDYDAHWADNSGIVSDVHYFSQYTPVFAPWGCAGASLAMLLSIRNVYPNLYDLIHNEPNVYGSRNQGWSGGQSGNVVTGAGFNHVIQPNALSAYGRKFFGGVRDISYTNLSNIARVVQSGHPVLYYGWSAYDAGGNRNHCKIILGYNARNKSFHVYDPLYGYRGRWTAHSTGGNAYDLGNNAWVPAWHIQREMSGQAVSIY</sequence>
<feature type="chain" id="PRO_5014319515" description="Peptidase C39-like domain-containing protein" evidence="1">
    <location>
        <begin position="39"/>
        <end position="526"/>
    </location>
</feature>
<accession>A0A2J6NN82</accession>
<dbReference type="RefSeq" id="WP_104688662.1">
    <property type="nucleotide sequence ID" value="NZ_JBKTHY010000019.1"/>
</dbReference>
<organism evidence="3 4">
    <name type="scientific">Limosilactobacillus pontis</name>
    <dbReference type="NCBI Taxonomy" id="35787"/>
    <lineage>
        <taxon>Bacteria</taxon>
        <taxon>Bacillati</taxon>
        <taxon>Bacillota</taxon>
        <taxon>Bacilli</taxon>
        <taxon>Lactobacillales</taxon>
        <taxon>Lactobacillaceae</taxon>
        <taxon>Limosilactobacillus</taxon>
    </lineage>
</organism>
<dbReference type="Pfam" id="PF13529">
    <property type="entry name" value="Peptidase_C39_2"/>
    <property type="match status" value="1"/>
</dbReference>
<evidence type="ECO:0000256" key="1">
    <source>
        <dbReference type="SAM" id="SignalP"/>
    </source>
</evidence>
<dbReference type="OrthoDB" id="2310618at2"/>
<feature type="signal peptide" evidence="1">
    <location>
        <begin position="1"/>
        <end position="38"/>
    </location>
</feature>
<gene>
    <name evidence="3" type="ORF">CK797_05005</name>
</gene>
<protein>
    <recommendedName>
        <fullName evidence="2">Peptidase C39-like domain-containing protein</fullName>
    </recommendedName>
</protein>
<dbReference type="SUPFAM" id="SSF69360">
    <property type="entry name" value="Cell wall binding repeat"/>
    <property type="match status" value="1"/>
</dbReference>
<dbReference type="Gene3D" id="2.10.270.10">
    <property type="entry name" value="Cholin Binding"/>
    <property type="match status" value="2"/>
</dbReference>